<organism evidence="11 12">
    <name type="scientific">Anopheles epiroticus</name>
    <dbReference type="NCBI Taxonomy" id="199890"/>
    <lineage>
        <taxon>Eukaryota</taxon>
        <taxon>Metazoa</taxon>
        <taxon>Ecdysozoa</taxon>
        <taxon>Arthropoda</taxon>
        <taxon>Hexapoda</taxon>
        <taxon>Insecta</taxon>
        <taxon>Pterygota</taxon>
        <taxon>Neoptera</taxon>
        <taxon>Endopterygota</taxon>
        <taxon>Diptera</taxon>
        <taxon>Nematocera</taxon>
        <taxon>Culicoidea</taxon>
        <taxon>Culicidae</taxon>
        <taxon>Anophelinae</taxon>
        <taxon>Anopheles</taxon>
    </lineage>
</organism>
<dbReference type="AlphaFoldDB" id="A0A182PU39"/>
<sequence>MNFSFGTPTTTTATTGGFSLGAPATSTAPTGFSFGTAPTFGATGASGTATPTLSLNPSATPAATSTAGGGLGTLSFGASLGGTGTATAPTAGATGVQQAAAGSTALPTFGSLGGAAQLGTTPTASAGTGTLAPANAAQSAPGTVTGINPLGGSLAAPATTTATPLTLGGFGMSKPAEQSTLSLGAANTTTAAATTTNTAAITTGTSAGLAASLTTNTQTTQSATVTSNQQLKFFQLEEFINKWTLELEEQEKLFTNQATQVNAWDNMLLANGEKIVALYEAVMKVKAEQNAMEQELEFITAQHTELEECIVPLEQELSRIGQIDLERGQTYSMAETLDSQLKQMYEDLKEVIEHLNDANKYTDPNDPLVQIGKILNAHMNSLQWIESSSTAITNRLEEINKMHETLRKDNERSFRLTYYDQ</sequence>
<evidence type="ECO:0000256" key="1">
    <source>
        <dbReference type="ARBA" id="ARBA00004567"/>
    </source>
</evidence>
<dbReference type="GO" id="GO:0017056">
    <property type="term" value="F:structural constituent of nuclear pore"/>
    <property type="evidence" value="ECO:0007669"/>
    <property type="project" value="InterPro"/>
</dbReference>
<dbReference type="GO" id="GO:0005543">
    <property type="term" value="F:phospholipid binding"/>
    <property type="evidence" value="ECO:0007669"/>
    <property type="project" value="TreeGrafter"/>
</dbReference>
<keyword evidence="8" id="KW-0539">Nucleus</keyword>
<protein>
    <recommendedName>
        <fullName evidence="10">Nucleoporin NSP1-like C-terminal domain-containing protein</fullName>
    </recommendedName>
</protein>
<reference evidence="12" key="1">
    <citation type="submission" date="2013-03" db="EMBL/GenBank/DDBJ databases">
        <title>The Genome Sequence of Anopheles epiroticus epiroticus2.</title>
        <authorList>
            <consortium name="The Broad Institute Genomics Platform"/>
            <person name="Neafsey D.E."/>
            <person name="Howell P."/>
            <person name="Walker B."/>
            <person name="Young S.K."/>
            <person name="Zeng Q."/>
            <person name="Gargeya S."/>
            <person name="Fitzgerald M."/>
            <person name="Haas B."/>
            <person name="Abouelleil A."/>
            <person name="Allen A.W."/>
            <person name="Alvarado L."/>
            <person name="Arachchi H.M."/>
            <person name="Berlin A.M."/>
            <person name="Chapman S.B."/>
            <person name="Gainer-Dewar J."/>
            <person name="Goldberg J."/>
            <person name="Griggs A."/>
            <person name="Gujja S."/>
            <person name="Hansen M."/>
            <person name="Howarth C."/>
            <person name="Imamovic A."/>
            <person name="Ireland A."/>
            <person name="Larimer J."/>
            <person name="McCowan C."/>
            <person name="Murphy C."/>
            <person name="Pearson M."/>
            <person name="Poon T.W."/>
            <person name="Priest M."/>
            <person name="Roberts A."/>
            <person name="Saif S."/>
            <person name="Shea T."/>
            <person name="Sisk P."/>
            <person name="Sykes S."/>
            <person name="Wortman J."/>
            <person name="Nusbaum C."/>
            <person name="Birren B."/>
        </authorList>
    </citation>
    <scope>NUCLEOTIDE SEQUENCE [LARGE SCALE GENOMIC DNA]</scope>
    <source>
        <strain evidence="12">Epiroticus2</strain>
    </source>
</reference>
<dbReference type="GO" id="GO:0006405">
    <property type="term" value="P:RNA export from nucleus"/>
    <property type="evidence" value="ECO:0007669"/>
    <property type="project" value="TreeGrafter"/>
</dbReference>
<evidence type="ECO:0000256" key="6">
    <source>
        <dbReference type="ARBA" id="ARBA00023010"/>
    </source>
</evidence>
<feature type="region of interest" description="Disordered" evidence="9">
    <location>
        <begin position="1"/>
        <end position="20"/>
    </location>
</feature>
<comment type="similarity">
    <text evidence="2">Belongs to the nucleoporin NSP1/NUP62 family.</text>
</comment>
<keyword evidence="4" id="KW-0509">mRNA transport</keyword>
<dbReference type="PANTHER" id="PTHR12084">
    <property type="entry name" value="NUCLEAR PORE GLYCOPROTEIN P62-RELATED"/>
    <property type="match status" value="1"/>
</dbReference>
<dbReference type="GO" id="GO:0051028">
    <property type="term" value="P:mRNA transport"/>
    <property type="evidence" value="ECO:0007669"/>
    <property type="project" value="UniProtKB-KW"/>
</dbReference>
<evidence type="ECO:0000256" key="4">
    <source>
        <dbReference type="ARBA" id="ARBA00022816"/>
    </source>
</evidence>
<proteinExistence type="inferred from homology"/>
<evidence type="ECO:0000313" key="11">
    <source>
        <dbReference type="EnsemblMetazoa" id="AEPI010475-PA"/>
    </source>
</evidence>
<evidence type="ECO:0000259" key="10">
    <source>
        <dbReference type="Pfam" id="PF05064"/>
    </source>
</evidence>
<evidence type="ECO:0000256" key="7">
    <source>
        <dbReference type="ARBA" id="ARBA00023132"/>
    </source>
</evidence>
<dbReference type="Gene3D" id="1.20.5.170">
    <property type="match status" value="1"/>
</dbReference>
<feature type="domain" description="Nucleoporin NSP1-like C-terminal" evidence="10">
    <location>
        <begin position="223"/>
        <end position="320"/>
    </location>
</feature>
<keyword evidence="3" id="KW-0813">Transport</keyword>
<dbReference type="Pfam" id="PF05064">
    <property type="entry name" value="Nsp1_C"/>
    <property type="match status" value="1"/>
</dbReference>
<dbReference type="FunFam" id="1.20.5.170:FF:000040">
    <property type="entry name" value="Nuclear pore glycoprotein p62"/>
    <property type="match status" value="1"/>
</dbReference>
<keyword evidence="7" id="KW-0906">Nuclear pore complex</keyword>
<name>A0A182PU39_9DIPT</name>
<dbReference type="STRING" id="199890.A0A182PU39"/>
<dbReference type="InterPro" id="IPR026010">
    <property type="entry name" value="NSP1/NUP62"/>
</dbReference>
<evidence type="ECO:0000256" key="2">
    <source>
        <dbReference type="ARBA" id="ARBA00005911"/>
    </source>
</evidence>
<evidence type="ECO:0000256" key="5">
    <source>
        <dbReference type="ARBA" id="ARBA00022927"/>
    </source>
</evidence>
<dbReference type="VEuPathDB" id="VectorBase:AEPI010475"/>
<dbReference type="PANTHER" id="PTHR12084:SF0">
    <property type="entry name" value="NUCLEAR PORE GLYCOPROTEIN P62"/>
    <property type="match status" value="1"/>
</dbReference>
<keyword evidence="5" id="KW-0653">Protein transport</keyword>
<dbReference type="GO" id="GO:0044613">
    <property type="term" value="C:nuclear pore central transport channel"/>
    <property type="evidence" value="ECO:0007669"/>
    <property type="project" value="TreeGrafter"/>
</dbReference>
<keyword evidence="6" id="KW-0811">Translocation</keyword>
<evidence type="ECO:0000313" key="12">
    <source>
        <dbReference type="Proteomes" id="UP000075885"/>
    </source>
</evidence>
<dbReference type="Proteomes" id="UP000075885">
    <property type="component" value="Unassembled WGS sequence"/>
</dbReference>
<evidence type="ECO:0000256" key="9">
    <source>
        <dbReference type="SAM" id="MobiDB-lite"/>
    </source>
</evidence>
<evidence type="ECO:0000256" key="8">
    <source>
        <dbReference type="ARBA" id="ARBA00023242"/>
    </source>
</evidence>
<dbReference type="InterPro" id="IPR007758">
    <property type="entry name" value="Nucleoporin_NSP1_C"/>
</dbReference>
<keyword evidence="12" id="KW-1185">Reference proteome</keyword>
<feature type="compositionally biased region" description="Low complexity" evidence="9">
    <location>
        <begin position="1"/>
        <end position="17"/>
    </location>
</feature>
<reference evidence="11" key="2">
    <citation type="submission" date="2020-05" db="UniProtKB">
        <authorList>
            <consortium name="EnsemblMetazoa"/>
        </authorList>
    </citation>
    <scope>IDENTIFICATION</scope>
    <source>
        <strain evidence="11">Epiroticus2</strain>
    </source>
</reference>
<evidence type="ECO:0000256" key="3">
    <source>
        <dbReference type="ARBA" id="ARBA00022448"/>
    </source>
</evidence>
<comment type="subcellular location">
    <subcellularLocation>
        <location evidence="1">Nucleus</location>
        <location evidence="1">Nuclear pore complex</location>
    </subcellularLocation>
</comment>
<accession>A0A182PU39</accession>
<dbReference type="EnsemblMetazoa" id="AEPI010475-RA">
    <property type="protein sequence ID" value="AEPI010475-PA"/>
    <property type="gene ID" value="AEPI010475"/>
</dbReference>
<dbReference type="GO" id="GO:0006606">
    <property type="term" value="P:protein import into nucleus"/>
    <property type="evidence" value="ECO:0007669"/>
    <property type="project" value="TreeGrafter"/>
</dbReference>